<sequence>MLQVEILLVFSLGIYCRRFFHIYEHIPFFSVPILAPLIILSIVKWSVFERKDKWENYVKEFNELPKWKNKVGVSVTGIIILFVFLNFVFAVNLNLQPNGLKW</sequence>
<evidence type="ECO:0000256" key="1">
    <source>
        <dbReference type="SAM" id="Phobius"/>
    </source>
</evidence>
<evidence type="ECO:0000313" key="3">
    <source>
        <dbReference type="Proteomes" id="UP001500742"/>
    </source>
</evidence>
<protein>
    <submittedName>
        <fullName evidence="2">Uncharacterized protein</fullName>
    </submittedName>
</protein>
<evidence type="ECO:0000313" key="2">
    <source>
        <dbReference type="EMBL" id="GAA3958132.1"/>
    </source>
</evidence>
<keyword evidence="1" id="KW-0812">Transmembrane</keyword>
<feature type="transmembrane region" description="Helical" evidence="1">
    <location>
        <begin position="26"/>
        <end position="47"/>
    </location>
</feature>
<keyword evidence="1" id="KW-0472">Membrane</keyword>
<dbReference type="EMBL" id="BAAAZC010000002">
    <property type="protein sequence ID" value="GAA3958132.1"/>
    <property type="molecule type" value="Genomic_DNA"/>
</dbReference>
<reference evidence="3" key="1">
    <citation type="journal article" date="2019" name="Int. J. Syst. Evol. Microbiol.">
        <title>The Global Catalogue of Microorganisms (GCM) 10K type strain sequencing project: providing services to taxonomists for standard genome sequencing and annotation.</title>
        <authorList>
            <consortium name="The Broad Institute Genomics Platform"/>
            <consortium name="The Broad Institute Genome Sequencing Center for Infectious Disease"/>
            <person name="Wu L."/>
            <person name="Ma J."/>
        </authorList>
    </citation>
    <scope>NUCLEOTIDE SEQUENCE [LARGE SCALE GENOMIC DNA]</scope>
    <source>
        <strain evidence="3">JCM 16601</strain>
    </source>
</reference>
<feature type="transmembrane region" description="Helical" evidence="1">
    <location>
        <begin position="71"/>
        <end position="93"/>
    </location>
</feature>
<name>A0ABP7P1M7_9SPHI</name>
<accession>A0ABP7P1M7</accession>
<organism evidence="2 3">
    <name type="scientific">Mucilaginibacter dorajii</name>
    <dbReference type="NCBI Taxonomy" id="692994"/>
    <lineage>
        <taxon>Bacteria</taxon>
        <taxon>Pseudomonadati</taxon>
        <taxon>Bacteroidota</taxon>
        <taxon>Sphingobacteriia</taxon>
        <taxon>Sphingobacteriales</taxon>
        <taxon>Sphingobacteriaceae</taxon>
        <taxon>Mucilaginibacter</taxon>
    </lineage>
</organism>
<keyword evidence="3" id="KW-1185">Reference proteome</keyword>
<dbReference type="Proteomes" id="UP001500742">
    <property type="component" value="Unassembled WGS sequence"/>
</dbReference>
<gene>
    <name evidence="2" type="ORF">GCM10022210_01780</name>
</gene>
<proteinExistence type="predicted"/>
<comment type="caution">
    <text evidence="2">The sequence shown here is derived from an EMBL/GenBank/DDBJ whole genome shotgun (WGS) entry which is preliminary data.</text>
</comment>
<keyword evidence="1" id="KW-1133">Transmembrane helix</keyword>